<dbReference type="InterPro" id="IPR006146">
    <property type="entry name" value="5'-Nucleotdase_CS"/>
</dbReference>
<evidence type="ECO:0000256" key="9">
    <source>
        <dbReference type="SAM" id="Phobius"/>
    </source>
</evidence>
<evidence type="ECO:0000256" key="5">
    <source>
        <dbReference type="ARBA" id="ARBA00022729"/>
    </source>
</evidence>
<keyword evidence="4" id="KW-0479">Metal-binding</keyword>
<gene>
    <name evidence="12" type="ORF">RUM43_010312</name>
</gene>
<protein>
    <recommendedName>
        <fullName evidence="3">5'-nucleotidase</fullName>
        <ecNumber evidence="3">3.1.3.5</ecNumber>
    </recommendedName>
</protein>
<comment type="similarity">
    <text evidence="2 8">Belongs to the 5'-nucleotidase family.</text>
</comment>
<evidence type="ECO:0000256" key="7">
    <source>
        <dbReference type="ARBA" id="ARBA00022801"/>
    </source>
</evidence>
<dbReference type="PANTHER" id="PTHR11575:SF24">
    <property type="entry name" value="5'-NUCLEOTIDASE"/>
    <property type="match status" value="1"/>
</dbReference>
<dbReference type="PRINTS" id="PR01607">
    <property type="entry name" value="APYRASEFAMLY"/>
</dbReference>
<comment type="catalytic activity">
    <reaction evidence="1">
        <text>a ribonucleoside 5'-phosphate + H2O = a ribonucleoside + phosphate</text>
        <dbReference type="Rhea" id="RHEA:12484"/>
        <dbReference type="ChEBI" id="CHEBI:15377"/>
        <dbReference type="ChEBI" id="CHEBI:18254"/>
        <dbReference type="ChEBI" id="CHEBI:43474"/>
        <dbReference type="ChEBI" id="CHEBI:58043"/>
        <dbReference type="EC" id="3.1.3.5"/>
    </reaction>
</comment>
<evidence type="ECO:0000256" key="3">
    <source>
        <dbReference type="ARBA" id="ARBA00012643"/>
    </source>
</evidence>
<evidence type="ECO:0000259" key="11">
    <source>
        <dbReference type="Pfam" id="PF02872"/>
    </source>
</evidence>
<reference evidence="12 13" key="1">
    <citation type="submission" date="2023-10" db="EMBL/GenBank/DDBJ databases">
        <title>Genomes of two closely related lineages of the louse Polyplax serrata with different host specificities.</title>
        <authorList>
            <person name="Martinu J."/>
            <person name="Tarabai H."/>
            <person name="Stefka J."/>
            <person name="Hypsa V."/>
        </authorList>
    </citation>
    <scope>NUCLEOTIDE SEQUENCE [LARGE SCALE GENOMIC DNA]</scope>
    <source>
        <strain evidence="12">HR10_N</strain>
    </source>
</reference>
<evidence type="ECO:0000259" key="10">
    <source>
        <dbReference type="Pfam" id="PF00149"/>
    </source>
</evidence>
<dbReference type="GO" id="GO:0005886">
    <property type="term" value="C:plasma membrane"/>
    <property type="evidence" value="ECO:0007669"/>
    <property type="project" value="TreeGrafter"/>
</dbReference>
<keyword evidence="9" id="KW-0472">Membrane</keyword>
<keyword evidence="5 8" id="KW-0732">Signal</keyword>
<accession>A0AAN8P9D0</accession>
<dbReference type="FunFam" id="3.60.21.10:FF:000020">
    <property type="entry name" value="NT5E isoform 4"/>
    <property type="match status" value="1"/>
</dbReference>
<evidence type="ECO:0000256" key="6">
    <source>
        <dbReference type="ARBA" id="ARBA00022741"/>
    </source>
</evidence>
<name>A0AAN8P9D0_POLSC</name>
<feature type="signal peptide" evidence="8">
    <location>
        <begin position="1"/>
        <end position="26"/>
    </location>
</feature>
<dbReference type="InterPro" id="IPR008334">
    <property type="entry name" value="5'-Nucleotdase_C"/>
</dbReference>
<evidence type="ECO:0000256" key="1">
    <source>
        <dbReference type="ARBA" id="ARBA00000815"/>
    </source>
</evidence>
<dbReference type="InterPro" id="IPR036907">
    <property type="entry name" value="5'-Nucleotdase_C_sf"/>
</dbReference>
<evidence type="ECO:0000313" key="13">
    <source>
        <dbReference type="Proteomes" id="UP001372834"/>
    </source>
</evidence>
<keyword evidence="6 8" id="KW-0547">Nucleotide-binding</keyword>
<feature type="domain" description="5'-Nucleotidase C-terminal" evidence="11">
    <location>
        <begin position="346"/>
        <end position="523"/>
    </location>
</feature>
<comment type="caution">
    <text evidence="12">The sequence shown here is derived from an EMBL/GenBank/DDBJ whole genome shotgun (WGS) entry which is preliminary data.</text>
</comment>
<dbReference type="GO" id="GO:0046872">
    <property type="term" value="F:metal ion binding"/>
    <property type="evidence" value="ECO:0007669"/>
    <property type="project" value="UniProtKB-KW"/>
</dbReference>
<dbReference type="InterPro" id="IPR004843">
    <property type="entry name" value="Calcineurin-like_PHP"/>
</dbReference>
<organism evidence="12 13">
    <name type="scientific">Polyplax serrata</name>
    <name type="common">Common mouse louse</name>
    <dbReference type="NCBI Taxonomy" id="468196"/>
    <lineage>
        <taxon>Eukaryota</taxon>
        <taxon>Metazoa</taxon>
        <taxon>Ecdysozoa</taxon>
        <taxon>Arthropoda</taxon>
        <taxon>Hexapoda</taxon>
        <taxon>Insecta</taxon>
        <taxon>Pterygota</taxon>
        <taxon>Neoptera</taxon>
        <taxon>Paraneoptera</taxon>
        <taxon>Psocodea</taxon>
        <taxon>Troctomorpha</taxon>
        <taxon>Phthiraptera</taxon>
        <taxon>Anoplura</taxon>
        <taxon>Polyplacidae</taxon>
        <taxon>Polyplax</taxon>
    </lineage>
</organism>
<evidence type="ECO:0000256" key="8">
    <source>
        <dbReference type="RuleBase" id="RU362119"/>
    </source>
</evidence>
<feature type="domain" description="Calcineurin-like phosphoesterase" evidence="10">
    <location>
        <begin position="31"/>
        <end position="253"/>
    </location>
</feature>
<evidence type="ECO:0000313" key="12">
    <source>
        <dbReference type="EMBL" id="KAK6636650.1"/>
    </source>
</evidence>
<dbReference type="GO" id="GO:0000166">
    <property type="term" value="F:nucleotide binding"/>
    <property type="evidence" value="ECO:0007669"/>
    <property type="project" value="UniProtKB-KW"/>
</dbReference>
<dbReference type="AlphaFoldDB" id="A0AAN8P9D0"/>
<dbReference type="GO" id="GO:0008253">
    <property type="term" value="F:5'-nucleotidase activity"/>
    <property type="evidence" value="ECO:0007669"/>
    <property type="project" value="UniProtKB-EC"/>
</dbReference>
<dbReference type="EMBL" id="JAWJWE010000004">
    <property type="protein sequence ID" value="KAK6636650.1"/>
    <property type="molecule type" value="Genomic_DNA"/>
</dbReference>
<keyword evidence="9" id="KW-0812">Transmembrane</keyword>
<feature type="transmembrane region" description="Helical" evidence="9">
    <location>
        <begin position="538"/>
        <end position="557"/>
    </location>
</feature>
<dbReference type="CDD" id="cd07409">
    <property type="entry name" value="MPP_CD73_N"/>
    <property type="match status" value="1"/>
</dbReference>
<dbReference type="Gene3D" id="3.60.21.10">
    <property type="match status" value="1"/>
</dbReference>
<dbReference type="InterPro" id="IPR006179">
    <property type="entry name" value="5_nucleotidase/apyrase"/>
</dbReference>
<dbReference type="PROSITE" id="PS00786">
    <property type="entry name" value="5_NUCLEOTIDASE_2"/>
    <property type="match status" value="1"/>
</dbReference>
<dbReference type="Pfam" id="PF02872">
    <property type="entry name" value="5_nucleotid_C"/>
    <property type="match status" value="1"/>
</dbReference>
<feature type="chain" id="PRO_5042671188" description="5'-nucleotidase" evidence="8">
    <location>
        <begin position="27"/>
        <end position="588"/>
    </location>
</feature>
<dbReference type="Gene3D" id="3.90.780.10">
    <property type="entry name" value="5'-Nucleotidase, C-terminal domain"/>
    <property type="match status" value="1"/>
</dbReference>
<dbReference type="SUPFAM" id="SSF55816">
    <property type="entry name" value="5'-nucleotidase (syn. UDP-sugar hydrolase), C-terminal domain"/>
    <property type="match status" value="1"/>
</dbReference>
<dbReference type="PANTHER" id="PTHR11575">
    <property type="entry name" value="5'-NUCLEOTIDASE-RELATED"/>
    <property type="match status" value="1"/>
</dbReference>
<evidence type="ECO:0000256" key="4">
    <source>
        <dbReference type="ARBA" id="ARBA00022723"/>
    </source>
</evidence>
<keyword evidence="7 8" id="KW-0378">Hydrolase</keyword>
<dbReference type="SUPFAM" id="SSF56300">
    <property type="entry name" value="Metallo-dependent phosphatases"/>
    <property type="match status" value="1"/>
</dbReference>
<proteinExistence type="inferred from homology"/>
<dbReference type="Proteomes" id="UP001372834">
    <property type="component" value="Unassembled WGS sequence"/>
</dbReference>
<dbReference type="FunFam" id="3.90.780.10:FF:000001">
    <property type="entry name" value="NT5E isoform 3"/>
    <property type="match status" value="1"/>
</dbReference>
<dbReference type="PROSITE" id="PS00785">
    <property type="entry name" value="5_NUCLEOTIDASE_1"/>
    <property type="match status" value="1"/>
</dbReference>
<dbReference type="EC" id="3.1.3.5" evidence="3"/>
<dbReference type="InterPro" id="IPR029052">
    <property type="entry name" value="Metallo-depent_PP-like"/>
</dbReference>
<dbReference type="Pfam" id="PF00149">
    <property type="entry name" value="Metallophos"/>
    <property type="match status" value="1"/>
</dbReference>
<keyword evidence="9" id="KW-1133">Transmembrane helix</keyword>
<sequence length="588" mass="66185">MSNRLGVWMVTAFAVAIMSFPVPSASETFKLRILHTNDMHSRFQQVSGSTGKCSEYDAAHNLCYGGFGRVRTALNDELAKAKAENVSVLALNAGDNYQGTLWYTIFKWKAVLHFFNMLKFDAMSLGNHEFDDGIEGLLPFLNQTNVPIVTCNIDHIEEPKFGQAPVKDSIILERGGQKIGIIGYVTRQTATMAHPGKLKFESEVDCIKREAEKLKKQNVEIIIALGHSGLDEDIIIAKSVPYLDVIVGGHSHTFLYTGTPPDSEKPTNTYPVMVTQESGRKVPIVQAYAFTKYLGKIDVEFDEKGEVVEAKGNPILLNYEIKEDPEVVESLKEWQMQLNDSLQHPIGKTRVVLEGRRCRFEECNLGSVMADSFIYHAVQNHTGSYWTNVAIALQQGGGVRASINVTGSNGTVIREDAMTVMPFFGSLSVVQVNGKTLLSALEWSVTRYDTEFHVGRGEFLQVSGLRVTYDLSKRPGSRVVSVRVRCASCEVPEYRPLDMKAEYNVIMPTFLLEGGDNFTMFKQDAKEILRYGRSHHNYSAFTVVFLVFSYGFFFVFFRHPRHRHFHKIHKRVVGDLHWFRGPNSIPQE</sequence>
<dbReference type="GO" id="GO:0006196">
    <property type="term" value="P:AMP catabolic process"/>
    <property type="evidence" value="ECO:0007669"/>
    <property type="project" value="TreeGrafter"/>
</dbReference>
<evidence type="ECO:0000256" key="2">
    <source>
        <dbReference type="ARBA" id="ARBA00006654"/>
    </source>
</evidence>